<dbReference type="Gene3D" id="2.40.170.20">
    <property type="entry name" value="TonB-dependent receptor, beta-barrel domain"/>
    <property type="match status" value="1"/>
</dbReference>
<dbReference type="InterPro" id="IPR008969">
    <property type="entry name" value="CarboxyPept-like_regulatory"/>
</dbReference>
<dbReference type="Proteomes" id="UP001155483">
    <property type="component" value="Unassembled WGS sequence"/>
</dbReference>
<keyword evidence="3 8" id="KW-1134">Transmembrane beta strand</keyword>
<dbReference type="InterPro" id="IPR023997">
    <property type="entry name" value="TonB-dep_OMP_SusC/RagA_CS"/>
</dbReference>
<comment type="similarity">
    <text evidence="8 9">Belongs to the TonB-dependent receptor family.</text>
</comment>
<dbReference type="Pfam" id="PF00593">
    <property type="entry name" value="TonB_dep_Rec_b-barrel"/>
    <property type="match status" value="1"/>
</dbReference>
<dbReference type="NCBIfam" id="TIGR04056">
    <property type="entry name" value="OMP_RagA_SusC"/>
    <property type="match status" value="1"/>
</dbReference>
<keyword evidence="6 8" id="KW-0472">Membrane</keyword>
<proteinExistence type="inferred from homology"/>
<dbReference type="EMBL" id="JAOTIF010000038">
    <property type="protein sequence ID" value="MCU7552594.1"/>
    <property type="molecule type" value="Genomic_DNA"/>
</dbReference>
<dbReference type="Pfam" id="PF07715">
    <property type="entry name" value="Plug"/>
    <property type="match status" value="1"/>
</dbReference>
<evidence type="ECO:0000256" key="5">
    <source>
        <dbReference type="ARBA" id="ARBA00023077"/>
    </source>
</evidence>
<sequence length="1024" mass="112944">MDLRKLKHFSVLIALLFLFSHLLYAQTKTITGRVTDAAGLGLPRATVTVKGTKVATVTDAEGRYTISVPANANSIVISSVGYGQQEMSVGVQEKINVTLQATASNLNEVVVIGYGTQRRRDVTGAITKVGSEKITSIPAPSFEAALQGKAAGVQVTQGSGLAGSGSVVRVRGIASISAGGDPLYVVDGIPIIQDNFLRSNSGGMNQNPLAAINPNDIESIEILKDAGATGIYGSRGANGVILITTKRGKSGKPSFNYNNKIGFATYTSKPKFLSGAEWLQARQEAWINDGNTGYAPLPSGITWADAQNTNTDWWNLVTQTGFINEHALSMNMGGKKLKTYAGLNYGNNESYIKGNAYARFSARLNMDYQFLPNLKASLTAGWNRGDNKRVPAAWAGGVGDALSYALPIYPVYKKDGSYWTGGANPVRRLNETKWRNIDNRYLAGLTFEYMPIKDLILRAAGSLDYLNSTDMQFESQNWLNRTDIPGIAKANPIWGTNKVFTGTAQYNYSLNEGHKFNFLGGVEVQENVINEYNGEIYANTDKPFWEQMNLYHDSIDHFKTHPASRPNFAERERDHWTFNSFFGRINYNLFNKFFFQLQARYDGSSKFGPNYKHGFFPSGSAAWILSEEDFIKDLQFINFLKLRGSYGIVGNANIPSGSYYYRYNVGGSPYNGNPTLYPENIGNPNLRWEELRNFDFGLEFALSKSRLTGELSYYNKTTVDQLINAGIMPSSGYADAYRNLDGGKIINNGIELSLNAKIVDKPDWKWSVGGNISKNYNEVKSLGALSADAIGGGTNDTRIIVGYPVGTNYVARFYGVDPDDGLPIWLDKDGKLTKTFSLDHRVAVGSVIPDYLGGLNSSVSYKGVELSTLFTYVIGGNIYDGAAKRQAGVVTDWNIRRDNLDHWRAPGDGAKYPRLTMTTSMYDGLSSEWQYNSTLFLYDASFLRMRELTLSYSLHKDAINKLKIKGARVFVTGMNLLTFTKYPGGDPEIARDFENAQDRNMSPNVSYLTPPQQKSVVFGVNVTF</sequence>
<dbReference type="NCBIfam" id="TIGR04057">
    <property type="entry name" value="SusC_RagA_signa"/>
    <property type="match status" value="1"/>
</dbReference>
<name>A0A9X3BHM8_9BACT</name>
<evidence type="ECO:0000256" key="1">
    <source>
        <dbReference type="ARBA" id="ARBA00004571"/>
    </source>
</evidence>
<keyword evidence="13" id="KW-0675">Receptor</keyword>
<gene>
    <name evidence="13" type="ORF">OCK74_25975</name>
</gene>
<dbReference type="RefSeq" id="WP_279300031.1">
    <property type="nucleotide sequence ID" value="NZ_JAOTIF010000038.1"/>
</dbReference>
<keyword evidence="4 8" id="KW-0812">Transmembrane</keyword>
<dbReference type="InterPro" id="IPR000531">
    <property type="entry name" value="Beta-barrel_TonB"/>
</dbReference>
<dbReference type="PROSITE" id="PS52016">
    <property type="entry name" value="TONB_DEPENDENT_REC_3"/>
    <property type="match status" value="1"/>
</dbReference>
<keyword evidence="5 9" id="KW-0798">TonB box</keyword>
<feature type="domain" description="TonB-dependent receptor plug" evidence="12">
    <location>
        <begin position="119"/>
        <end position="240"/>
    </location>
</feature>
<keyword evidence="7 8" id="KW-0998">Cell outer membrane</keyword>
<evidence type="ECO:0000313" key="13">
    <source>
        <dbReference type="EMBL" id="MCU7552594.1"/>
    </source>
</evidence>
<evidence type="ECO:0000256" key="3">
    <source>
        <dbReference type="ARBA" id="ARBA00022452"/>
    </source>
</evidence>
<evidence type="ECO:0000259" key="11">
    <source>
        <dbReference type="Pfam" id="PF00593"/>
    </source>
</evidence>
<evidence type="ECO:0000256" key="4">
    <source>
        <dbReference type="ARBA" id="ARBA00022692"/>
    </source>
</evidence>
<evidence type="ECO:0000256" key="8">
    <source>
        <dbReference type="PROSITE-ProRule" id="PRU01360"/>
    </source>
</evidence>
<keyword evidence="14" id="KW-1185">Reference proteome</keyword>
<dbReference type="SUPFAM" id="SSF56935">
    <property type="entry name" value="Porins"/>
    <property type="match status" value="1"/>
</dbReference>
<dbReference type="InterPro" id="IPR023996">
    <property type="entry name" value="TonB-dep_OMP_SusC/RagA"/>
</dbReference>
<dbReference type="AlphaFoldDB" id="A0A9X3BHM8"/>
<feature type="chain" id="PRO_5040796154" evidence="10">
    <location>
        <begin position="26"/>
        <end position="1024"/>
    </location>
</feature>
<dbReference type="Gene3D" id="2.170.130.10">
    <property type="entry name" value="TonB-dependent receptor, plug domain"/>
    <property type="match status" value="1"/>
</dbReference>
<dbReference type="SUPFAM" id="SSF49464">
    <property type="entry name" value="Carboxypeptidase regulatory domain-like"/>
    <property type="match status" value="1"/>
</dbReference>
<accession>A0A9X3BHM8</accession>
<evidence type="ECO:0000313" key="14">
    <source>
        <dbReference type="Proteomes" id="UP001155483"/>
    </source>
</evidence>
<dbReference type="Gene3D" id="2.60.40.1120">
    <property type="entry name" value="Carboxypeptidase-like, regulatory domain"/>
    <property type="match status" value="1"/>
</dbReference>
<feature type="domain" description="TonB-dependent receptor-like beta-barrel" evidence="11">
    <location>
        <begin position="414"/>
        <end position="904"/>
    </location>
</feature>
<evidence type="ECO:0000256" key="7">
    <source>
        <dbReference type="ARBA" id="ARBA00023237"/>
    </source>
</evidence>
<dbReference type="InterPro" id="IPR037066">
    <property type="entry name" value="Plug_dom_sf"/>
</dbReference>
<evidence type="ECO:0000256" key="6">
    <source>
        <dbReference type="ARBA" id="ARBA00023136"/>
    </source>
</evidence>
<dbReference type="InterPro" id="IPR012910">
    <property type="entry name" value="Plug_dom"/>
</dbReference>
<evidence type="ECO:0000256" key="10">
    <source>
        <dbReference type="SAM" id="SignalP"/>
    </source>
</evidence>
<keyword evidence="2 8" id="KW-0813">Transport</keyword>
<evidence type="ECO:0000256" key="2">
    <source>
        <dbReference type="ARBA" id="ARBA00022448"/>
    </source>
</evidence>
<protein>
    <submittedName>
        <fullName evidence="13">TonB-dependent receptor</fullName>
    </submittedName>
</protein>
<dbReference type="Pfam" id="PF13715">
    <property type="entry name" value="CarbopepD_reg_2"/>
    <property type="match status" value="1"/>
</dbReference>
<dbReference type="GO" id="GO:0009279">
    <property type="term" value="C:cell outer membrane"/>
    <property type="evidence" value="ECO:0007669"/>
    <property type="project" value="UniProtKB-SubCell"/>
</dbReference>
<evidence type="ECO:0000259" key="12">
    <source>
        <dbReference type="Pfam" id="PF07715"/>
    </source>
</evidence>
<reference evidence="13" key="2">
    <citation type="submission" date="2023-04" db="EMBL/GenBank/DDBJ databases">
        <title>Paracnuella aquatica gen. nov., sp. nov., a member of the family Chitinophagaceae isolated from a hot spring.</title>
        <authorList>
            <person name="Wang C."/>
        </authorList>
    </citation>
    <scope>NUCLEOTIDE SEQUENCE</scope>
    <source>
        <strain evidence="13">LB-8</strain>
    </source>
</reference>
<organism evidence="13 14">
    <name type="scientific">Paraflavisolibacter caeni</name>
    <dbReference type="NCBI Taxonomy" id="2982496"/>
    <lineage>
        <taxon>Bacteria</taxon>
        <taxon>Pseudomonadati</taxon>
        <taxon>Bacteroidota</taxon>
        <taxon>Chitinophagia</taxon>
        <taxon>Chitinophagales</taxon>
        <taxon>Chitinophagaceae</taxon>
        <taxon>Paraflavisolibacter</taxon>
    </lineage>
</organism>
<reference evidence="13" key="1">
    <citation type="submission" date="2022-09" db="EMBL/GenBank/DDBJ databases">
        <authorList>
            <person name="Yuan C."/>
            <person name="Ke Z."/>
        </authorList>
    </citation>
    <scope>NUCLEOTIDE SEQUENCE</scope>
    <source>
        <strain evidence="13">LB-8</strain>
    </source>
</reference>
<evidence type="ECO:0000256" key="9">
    <source>
        <dbReference type="RuleBase" id="RU003357"/>
    </source>
</evidence>
<dbReference type="InterPro" id="IPR036942">
    <property type="entry name" value="Beta-barrel_TonB_sf"/>
</dbReference>
<comment type="subcellular location">
    <subcellularLocation>
        <location evidence="1 8">Cell outer membrane</location>
        <topology evidence="1 8">Multi-pass membrane protein</topology>
    </subcellularLocation>
</comment>
<feature type="signal peptide" evidence="10">
    <location>
        <begin position="1"/>
        <end position="25"/>
    </location>
</feature>
<dbReference type="InterPro" id="IPR039426">
    <property type="entry name" value="TonB-dep_rcpt-like"/>
</dbReference>
<comment type="caution">
    <text evidence="13">The sequence shown here is derived from an EMBL/GenBank/DDBJ whole genome shotgun (WGS) entry which is preliminary data.</text>
</comment>
<keyword evidence="10" id="KW-0732">Signal</keyword>